<accession>K1LJ03</accession>
<organism evidence="1 2">
    <name type="scientific">Facklamia hominis CCUG 36813</name>
    <dbReference type="NCBI Taxonomy" id="883111"/>
    <lineage>
        <taxon>Bacteria</taxon>
        <taxon>Bacillati</taxon>
        <taxon>Bacillota</taxon>
        <taxon>Bacilli</taxon>
        <taxon>Lactobacillales</taxon>
        <taxon>Aerococcaceae</taxon>
        <taxon>Facklamia</taxon>
    </lineage>
</organism>
<dbReference type="HOGENOM" id="CLU_3289910_0_0_9"/>
<protein>
    <submittedName>
        <fullName evidence="1">Uncharacterized protein</fullName>
    </submittedName>
</protein>
<keyword evidence="2" id="KW-1185">Reference proteome</keyword>
<reference evidence="1 2" key="1">
    <citation type="submission" date="2012-07" db="EMBL/GenBank/DDBJ databases">
        <title>The Genome Sequence of Facklamia hominis CCUG 36813.</title>
        <authorList>
            <consortium name="The Broad Institute Genome Sequencing Platform"/>
            <person name="Earl A."/>
            <person name="Ward D."/>
            <person name="Feldgarden M."/>
            <person name="Gevers D."/>
            <person name="Huys G."/>
            <person name="Walker B."/>
            <person name="Young S.K."/>
            <person name="Zeng Q."/>
            <person name="Gargeya S."/>
            <person name="Fitzgerald M."/>
            <person name="Haas B."/>
            <person name="Abouelleil A."/>
            <person name="Alvarado L."/>
            <person name="Arachchi H.M."/>
            <person name="Berlin A.M."/>
            <person name="Chapman S.B."/>
            <person name="Goldberg J."/>
            <person name="Griggs A."/>
            <person name="Gujja S."/>
            <person name="Hansen M."/>
            <person name="Howarth C."/>
            <person name="Imamovic A."/>
            <person name="Larimer J."/>
            <person name="McCowen C."/>
            <person name="Montmayeur A."/>
            <person name="Murphy C."/>
            <person name="Neiman D."/>
            <person name="Pearson M."/>
            <person name="Priest M."/>
            <person name="Roberts A."/>
            <person name="Saif S."/>
            <person name="Shea T."/>
            <person name="Sisk P."/>
            <person name="Sykes S."/>
            <person name="Wortman J."/>
            <person name="Nusbaum C."/>
            <person name="Birren B."/>
        </authorList>
    </citation>
    <scope>NUCLEOTIDE SEQUENCE [LARGE SCALE GENOMIC DNA]</scope>
    <source>
        <strain evidence="1 2">CCUG 36813</strain>
    </source>
</reference>
<name>K1LJ03_9LACT</name>
<dbReference type="PATRIC" id="fig|883111.3.peg.809"/>
<evidence type="ECO:0000313" key="2">
    <source>
        <dbReference type="Proteomes" id="UP000004465"/>
    </source>
</evidence>
<dbReference type="Proteomes" id="UP000004465">
    <property type="component" value="Unassembled WGS sequence"/>
</dbReference>
<dbReference type="EMBL" id="AGZD01000007">
    <property type="protein sequence ID" value="EKB54621.1"/>
    <property type="molecule type" value="Genomic_DNA"/>
</dbReference>
<sequence length="40" mass="4669">MRPFMVSIFLNIGGLSHIRLDESIGRGVKLETCFFRHFSR</sequence>
<comment type="caution">
    <text evidence="1">The sequence shown here is derived from an EMBL/GenBank/DDBJ whole genome shotgun (WGS) entry which is preliminary data.</text>
</comment>
<dbReference type="AlphaFoldDB" id="K1LJ03"/>
<evidence type="ECO:0000313" key="1">
    <source>
        <dbReference type="EMBL" id="EKB54621.1"/>
    </source>
</evidence>
<gene>
    <name evidence="1" type="ORF">HMPREF9706_00811</name>
</gene>
<proteinExistence type="predicted"/>